<reference evidence="1" key="1">
    <citation type="submission" date="2011-11" db="EMBL/GenBank/DDBJ databases">
        <title>The Genome Sequence of Fusarium oxysporum Cotton.</title>
        <authorList>
            <consortium name="The Broad Institute Genome Sequencing Platform"/>
            <person name="Ma L.-J."/>
            <person name="Gale L.R."/>
            <person name="Schwartz D.C."/>
            <person name="Zhou S."/>
            <person name="Corby-Kistler H."/>
            <person name="Young S.K."/>
            <person name="Zeng Q."/>
            <person name="Gargeya S."/>
            <person name="Fitzgerald M."/>
            <person name="Haas B."/>
            <person name="Abouelleil A."/>
            <person name="Alvarado L."/>
            <person name="Arachchi H.M."/>
            <person name="Berlin A."/>
            <person name="Brown A."/>
            <person name="Chapman S.B."/>
            <person name="Chen Z."/>
            <person name="Dunbar C."/>
            <person name="Freedman E."/>
            <person name="Gearin G."/>
            <person name="Goldberg J."/>
            <person name="Griggs A."/>
            <person name="Gujja S."/>
            <person name="Heiman D."/>
            <person name="Howarth C."/>
            <person name="Larson L."/>
            <person name="Lui A."/>
            <person name="MacDonald P.J.P."/>
            <person name="Montmayeur A."/>
            <person name="Murphy C."/>
            <person name="Neiman D."/>
            <person name="Pearson M."/>
            <person name="Priest M."/>
            <person name="Roberts A."/>
            <person name="Saif S."/>
            <person name="Shea T."/>
            <person name="Shenoy N."/>
            <person name="Sisk P."/>
            <person name="Stolte C."/>
            <person name="Sykes S."/>
            <person name="Wortman J."/>
            <person name="Nusbaum C."/>
            <person name="Birren B."/>
        </authorList>
    </citation>
    <scope>NUCLEOTIDE SEQUENCE [LARGE SCALE GENOMIC DNA]</scope>
    <source>
        <strain evidence="1">25433</strain>
    </source>
</reference>
<reference evidence="1" key="2">
    <citation type="submission" date="2014-03" db="EMBL/GenBank/DDBJ databases">
        <title>The Genome Annotation of Fusarium oxysporum Cotton.</title>
        <authorList>
            <consortium name="The Broad Institute Genomics Platform"/>
            <person name="Ma L.-J."/>
            <person name="Corby-Kistler H."/>
            <person name="Broz K."/>
            <person name="Gale L.R."/>
            <person name="Jonkers W."/>
            <person name="O'Donnell K."/>
            <person name="Ploetz R."/>
            <person name="Steinberg C."/>
            <person name="Schwartz D.C."/>
            <person name="VanEtten H."/>
            <person name="Zhou S."/>
            <person name="Young S.K."/>
            <person name="Zeng Q."/>
            <person name="Gargeya S."/>
            <person name="Fitzgerald M."/>
            <person name="Abouelleil A."/>
            <person name="Alvarado L."/>
            <person name="Chapman S.B."/>
            <person name="Gainer-Dewar J."/>
            <person name="Goldberg J."/>
            <person name="Griggs A."/>
            <person name="Gujja S."/>
            <person name="Hansen M."/>
            <person name="Howarth C."/>
            <person name="Imamovic A."/>
            <person name="Ireland A."/>
            <person name="Larimer J."/>
            <person name="McCowan C."/>
            <person name="Murphy C."/>
            <person name="Pearson M."/>
            <person name="Poon T.W."/>
            <person name="Priest M."/>
            <person name="Roberts A."/>
            <person name="Saif S."/>
            <person name="Shea T."/>
            <person name="Sykes S."/>
            <person name="Wortman J."/>
            <person name="Nusbaum C."/>
            <person name="Birren B."/>
        </authorList>
    </citation>
    <scope>NUCLEOTIDE SEQUENCE</scope>
    <source>
        <strain evidence="1">25433</strain>
    </source>
</reference>
<protein>
    <submittedName>
        <fullName evidence="1">Uncharacterized protein</fullName>
    </submittedName>
</protein>
<dbReference type="HOGENOM" id="CLU_3032425_0_0_1"/>
<proteinExistence type="predicted"/>
<organism evidence="1">
    <name type="scientific">Fusarium oxysporum f. sp. vasinfectum 25433</name>
    <dbReference type="NCBI Taxonomy" id="1089449"/>
    <lineage>
        <taxon>Eukaryota</taxon>
        <taxon>Fungi</taxon>
        <taxon>Dikarya</taxon>
        <taxon>Ascomycota</taxon>
        <taxon>Pezizomycotina</taxon>
        <taxon>Sordariomycetes</taxon>
        <taxon>Hypocreomycetidae</taxon>
        <taxon>Hypocreales</taxon>
        <taxon>Nectriaceae</taxon>
        <taxon>Fusarium</taxon>
        <taxon>Fusarium oxysporum species complex</taxon>
    </lineage>
</organism>
<dbReference type="EMBL" id="KK035397">
    <property type="protein sequence ID" value="EXM12745.1"/>
    <property type="molecule type" value="Genomic_DNA"/>
</dbReference>
<name>X0LW77_FUSOX</name>
<sequence>MFRSWSPGSFLTPSSRSWTRYTYRGMVSRNRDLAIYRGFCPYGVVSSRGLWPGCG</sequence>
<accession>X0LW77</accession>
<dbReference type="Proteomes" id="UP000030701">
    <property type="component" value="Unassembled WGS sequence"/>
</dbReference>
<evidence type="ECO:0000313" key="1">
    <source>
        <dbReference type="EMBL" id="EXM12745.1"/>
    </source>
</evidence>
<gene>
    <name evidence="1" type="ORF">FOTG_18770</name>
</gene>
<dbReference type="AlphaFoldDB" id="X0LW77"/>